<feature type="region of interest" description="Disordered" evidence="16">
    <location>
        <begin position="642"/>
        <end position="674"/>
    </location>
</feature>
<evidence type="ECO:0000313" key="19">
    <source>
        <dbReference type="Proteomes" id="UP000824540"/>
    </source>
</evidence>
<dbReference type="Pfam" id="PF21549">
    <property type="entry name" value="PRDM2_PR"/>
    <property type="match status" value="1"/>
</dbReference>
<feature type="coiled-coil region" evidence="15">
    <location>
        <begin position="676"/>
        <end position="718"/>
    </location>
</feature>
<evidence type="ECO:0000256" key="2">
    <source>
        <dbReference type="ARBA" id="ARBA00004496"/>
    </source>
</evidence>
<dbReference type="PROSITE" id="PS50280">
    <property type="entry name" value="SET"/>
    <property type="match status" value="1"/>
</dbReference>
<evidence type="ECO:0000256" key="4">
    <source>
        <dbReference type="ARBA" id="ARBA00022499"/>
    </source>
</evidence>
<keyword evidence="15" id="KW-0175">Coiled coil</keyword>
<feature type="compositionally biased region" description="Low complexity" evidence="16">
    <location>
        <begin position="651"/>
        <end position="667"/>
    </location>
</feature>
<evidence type="ECO:0000256" key="15">
    <source>
        <dbReference type="SAM" id="Coils"/>
    </source>
</evidence>
<dbReference type="GO" id="GO:0005737">
    <property type="term" value="C:cytoplasm"/>
    <property type="evidence" value="ECO:0007669"/>
    <property type="project" value="UniProtKB-SubCell"/>
</dbReference>
<dbReference type="EMBL" id="JAFBMS010000198">
    <property type="protein sequence ID" value="KAG9333461.1"/>
    <property type="molecule type" value="Genomic_DNA"/>
</dbReference>
<evidence type="ECO:0000256" key="6">
    <source>
        <dbReference type="ARBA" id="ARBA00022603"/>
    </source>
</evidence>
<feature type="region of interest" description="Disordered" evidence="16">
    <location>
        <begin position="36"/>
        <end position="70"/>
    </location>
</feature>
<evidence type="ECO:0000256" key="16">
    <source>
        <dbReference type="SAM" id="MobiDB-lite"/>
    </source>
</evidence>
<keyword evidence="12" id="KW-0539">Nucleus</keyword>
<evidence type="ECO:0000256" key="7">
    <source>
        <dbReference type="ARBA" id="ARBA00022679"/>
    </source>
</evidence>
<keyword evidence="3" id="KW-0963">Cytoplasm</keyword>
<dbReference type="GO" id="GO:0008168">
    <property type="term" value="F:methyltransferase activity"/>
    <property type="evidence" value="ECO:0007669"/>
    <property type="project" value="UniProtKB-KW"/>
</dbReference>
<dbReference type="InterPro" id="IPR046341">
    <property type="entry name" value="SET_dom_sf"/>
</dbReference>
<keyword evidence="4" id="KW-1017">Isopeptide bond</keyword>
<evidence type="ECO:0000256" key="10">
    <source>
        <dbReference type="ARBA" id="ARBA00023015"/>
    </source>
</evidence>
<comment type="caution">
    <text evidence="18">The sequence shown here is derived from an EMBL/GenBank/DDBJ whole genome shotgun (WGS) entry which is preliminary data.</text>
</comment>
<reference evidence="18" key="1">
    <citation type="thesis" date="2021" institute="BYU ScholarsArchive" country="Provo, UT, USA">
        <title>Applications of and Algorithms for Genome Assembly and Genomic Analyses with an Emphasis on Marine Teleosts.</title>
        <authorList>
            <person name="Pickett B.D."/>
        </authorList>
    </citation>
    <scope>NUCLEOTIDE SEQUENCE</scope>
    <source>
        <strain evidence="18">HI-2016</strain>
    </source>
</reference>
<evidence type="ECO:0000256" key="5">
    <source>
        <dbReference type="ARBA" id="ARBA00022553"/>
    </source>
</evidence>
<dbReference type="InterPro" id="IPR044822">
    <property type="entry name" value="Myb_DNA-bind_4"/>
</dbReference>
<dbReference type="PANTHER" id="PTHR47595:SF1">
    <property type="entry name" value="MYB_SANT-LIKE DNA-BINDING DOMAIN-CONTAINING PROTEIN"/>
    <property type="match status" value="1"/>
</dbReference>
<comment type="function">
    <text evidence="13">May be involved in transcription regulation.</text>
</comment>
<evidence type="ECO:0000256" key="9">
    <source>
        <dbReference type="ARBA" id="ARBA00022843"/>
    </source>
</evidence>
<keyword evidence="9" id="KW-0832">Ubl conjugation</keyword>
<organism evidence="18 19">
    <name type="scientific">Albula glossodonta</name>
    <name type="common">roundjaw bonefish</name>
    <dbReference type="NCBI Taxonomy" id="121402"/>
    <lineage>
        <taxon>Eukaryota</taxon>
        <taxon>Metazoa</taxon>
        <taxon>Chordata</taxon>
        <taxon>Craniata</taxon>
        <taxon>Vertebrata</taxon>
        <taxon>Euteleostomi</taxon>
        <taxon>Actinopterygii</taxon>
        <taxon>Neopterygii</taxon>
        <taxon>Teleostei</taxon>
        <taxon>Albuliformes</taxon>
        <taxon>Albulidae</taxon>
        <taxon>Albula</taxon>
    </lineage>
</organism>
<dbReference type="Gene3D" id="2.170.270.10">
    <property type="entry name" value="SET domain"/>
    <property type="match status" value="1"/>
</dbReference>
<evidence type="ECO:0000256" key="1">
    <source>
        <dbReference type="ARBA" id="ARBA00004123"/>
    </source>
</evidence>
<dbReference type="InterPro" id="IPR001214">
    <property type="entry name" value="SET_dom"/>
</dbReference>
<dbReference type="PANTHER" id="PTHR47595">
    <property type="entry name" value="HEAT SHOCK 70 KDA PROTEIN 14"/>
    <property type="match status" value="1"/>
</dbReference>
<name>A0A8T2N4L9_9TELE</name>
<evidence type="ECO:0000259" key="17">
    <source>
        <dbReference type="PROSITE" id="PS50280"/>
    </source>
</evidence>
<keyword evidence="7" id="KW-0808">Transferase</keyword>
<feature type="region of interest" description="Disordered" evidence="16">
    <location>
        <begin position="608"/>
        <end position="627"/>
    </location>
</feature>
<feature type="compositionally biased region" description="Basic and acidic residues" evidence="16">
    <location>
        <begin position="443"/>
        <end position="454"/>
    </location>
</feature>
<sequence>MLEVNIRVELNRESGTTGAPQPIFHNMAESASSQKYVSSEVDNCSSSQMKDKESLAPEEPNKKLKVDHAPGGTESLHNVDFWFCEECKEYFIEECPSHGPPVFVPDTPVPLGVPNRAALTAPSGIEVIQEGAEVDVCCVDKDIPKGALFGPYQGEVVSQDKSSGFFSWMIIDENNTYKSIDGSDETKANWMRYVRTSADESERNLTAFQHGEHIYFRVCRNLTVGERLRVWYSDEYMGRLHSMSQDSIDCNLAAVEKGGGLPVWSSPWNVTSRDREATQALIEHYGSPEIQRLLNDRTTKTKQIFEIIANRMEAQGFLISENSWKAGERCFQKWRNMERTYKDYVLARKKTDAGRRKQPEFFEQFHALMGQRLSQKLAAAADSPGRGAGQKTGTSTKPGAPPPAMPLYAIVVPASHPLAISIPSTSVSEAENRVHAGTAKTEPAARKSSRERVPHPKVLQANEEKEEKAEKRVQKKKRRSWLGENTAVENGDVQSMGTDPKVSNQDIEATEALVELYGSPEIQGLIKENKTRTKRIFEIIASKLKDQGFPIGDMPERAGERCFQKWRNLSRAYKEYILHPEKSDAVKRKPPPCFEQLQDLIGQKLSLQLSSTGKSPSHDGGAEEDMEGQSLLDIVEAPSSPDIGTALPCFSSPSSSPPGSQAPVGPSGPVPKRRRLLDVAELLQEYRQEERRAERERERRAEERFQQLRSMLQQQHTEQMLLMRELINA</sequence>
<proteinExistence type="predicted"/>
<keyword evidence="10" id="KW-0805">Transcription regulation</keyword>
<keyword evidence="19" id="KW-1185">Reference proteome</keyword>
<evidence type="ECO:0000256" key="3">
    <source>
        <dbReference type="ARBA" id="ARBA00022490"/>
    </source>
</evidence>
<dbReference type="Gene3D" id="1.10.10.60">
    <property type="entry name" value="Homeodomain-like"/>
    <property type="match status" value="2"/>
</dbReference>
<dbReference type="SUPFAM" id="SSF82199">
    <property type="entry name" value="SET domain"/>
    <property type="match status" value="1"/>
</dbReference>
<dbReference type="Proteomes" id="UP000824540">
    <property type="component" value="Unassembled WGS sequence"/>
</dbReference>
<evidence type="ECO:0000256" key="14">
    <source>
        <dbReference type="ARBA" id="ARBA00072511"/>
    </source>
</evidence>
<evidence type="ECO:0000256" key="12">
    <source>
        <dbReference type="ARBA" id="ARBA00023242"/>
    </source>
</evidence>
<dbReference type="SMART" id="SM00317">
    <property type="entry name" value="SET"/>
    <property type="match status" value="1"/>
</dbReference>
<feature type="compositionally biased region" description="Basic and acidic residues" evidence="16">
    <location>
        <begin position="49"/>
        <end position="68"/>
    </location>
</feature>
<keyword evidence="11" id="KW-0804">Transcription</keyword>
<feature type="region of interest" description="Disordered" evidence="16">
    <location>
        <begin position="426"/>
        <end position="501"/>
    </location>
</feature>
<comment type="subcellular location">
    <subcellularLocation>
        <location evidence="2">Cytoplasm</location>
    </subcellularLocation>
    <subcellularLocation>
        <location evidence="1">Nucleus</location>
    </subcellularLocation>
</comment>
<dbReference type="Pfam" id="PF13837">
    <property type="entry name" value="Myb_DNA-bind_4"/>
    <property type="match status" value="2"/>
</dbReference>
<protein>
    <recommendedName>
        <fullName evidence="14">PR domain-containing protein 11</fullName>
    </recommendedName>
</protein>
<evidence type="ECO:0000256" key="8">
    <source>
        <dbReference type="ARBA" id="ARBA00022691"/>
    </source>
</evidence>
<keyword evidence="6" id="KW-0489">Methyltransferase</keyword>
<evidence type="ECO:0000256" key="13">
    <source>
        <dbReference type="ARBA" id="ARBA00055438"/>
    </source>
</evidence>
<keyword evidence="8" id="KW-0949">S-adenosyl-L-methionine</keyword>
<feature type="domain" description="SET" evidence="17">
    <location>
        <begin position="123"/>
        <end position="233"/>
    </location>
</feature>
<evidence type="ECO:0000256" key="11">
    <source>
        <dbReference type="ARBA" id="ARBA00023163"/>
    </source>
</evidence>
<feature type="compositionally biased region" description="Polar residues" evidence="16">
    <location>
        <begin position="36"/>
        <end position="48"/>
    </location>
</feature>
<feature type="compositionally biased region" description="Polar residues" evidence="16">
    <location>
        <begin position="492"/>
        <end position="501"/>
    </location>
</feature>
<evidence type="ECO:0000313" key="18">
    <source>
        <dbReference type="EMBL" id="KAG9333461.1"/>
    </source>
</evidence>
<dbReference type="OrthoDB" id="9930943at2759"/>
<dbReference type="GO" id="GO:0032259">
    <property type="term" value="P:methylation"/>
    <property type="evidence" value="ECO:0007669"/>
    <property type="project" value="UniProtKB-KW"/>
</dbReference>
<feature type="non-terminal residue" evidence="18">
    <location>
        <position position="729"/>
    </location>
</feature>
<gene>
    <name evidence="18" type="ORF">JZ751_011530</name>
</gene>
<dbReference type="AlphaFoldDB" id="A0A8T2N4L9"/>
<keyword evidence="5" id="KW-0597">Phosphoprotein</keyword>
<dbReference type="GO" id="GO:0005634">
    <property type="term" value="C:nucleus"/>
    <property type="evidence" value="ECO:0007669"/>
    <property type="project" value="UniProtKB-SubCell"/>
</dbReference>
<feature type="compositionally biased region" description="Basic and acidic residues" evidence="16">
    <location>
        <begin position="462"/>
        <end position="472"/>
    </location>
</feature>
<accession>A0A8T2N4L9</accession>
<feature type="region of interest" description="Disordered" evidence="16">
    <location>
        <begin position="376"/>
        <end position="402"/>
    </location>
</feature>
<dbReference type="FunFam" id="2.170.270.10:FF:000014">
    <property type="entry name" value="PR domain-containing protein 11"/>
    <property type="match status" value="1"/>
</dbReference>